<evidence type="ECO:0000313" key="2">
    <source>
        <dbReference type="Proteomes" id="UP000730482"/>
    </source>
</evidence>
<reference evidence="1 2" key="1">
    <citation type="submission" date="2020-02" db="EMBL/GenBank/DDBJ databases">
        <title>Acidophilic actinobacteria isolated from forest soil.</title>
        <authorList>
            <person name="Golinska P."/>
        </authorList>
    </citation>
    <scope>NUCLEOTIDE SEQUENCE [LARGE SCALE GENOMIC DNA]</scope>
    <source>
        <strain evidence="1 2">NL8</strain>
    </source>
</reference>
<sequence length="218" mass="23823">MGLRTWFRRKSKNTTTIKGENMAASVKNLEITLVADGGLSSYQTIRRIQTLLDDTDSLAEVVPSLSRVLSLVKIGDKRAVVAILAETEPGPDLAQELDDLVESAFNGYGREIRKPARGKAAVDPETRLESVAAKAEQMWESVTYLLATALDTVFKGESKKAVSTLTKLGLAARIVQELLDTPVAEESEEEDELVEETSELVPLKRINHVAVKAEPATF</sequence>
<name>A0ABS5KJ87_9ACTN</name>
<dbReference type="Proteomes" id="UP000730482">
    <property type="component" value="Unassembled WGS sequence"/>
</dbReference>
<keyword evidence="2" id="KW-1185">Reference proteome</keyword>
<proteinExistence type="predicted"/>
<comment type="caution">
    <text evidence="1">The sequence shown here is derived from an EMBL/GenBank/DDBJ whole genome shotgun (WGS) entry which is preliminary data.</text>
</comment>
<dbReference type="EMBL" id="JAAFYZ010000010">
    <property type="protein sequence ID" value="MBS2546208.1"/>
    <property type="molecule type" value="Genomic_DNA"/>
</dbReference>
<protein>
    <submittedName>
        <fullName evidence="1">Uncharacterized protein</fullName>
    </submittedName>
</protein>
<accession>A0ABS5KJ87</accession>
<gene>
    <name evidence="1" type="ORF">KGQ19_04935</name>
</gene>
<organism evidence="1 2">
    <name type="scientific">Catenulispora pinistramenti</name>
    <dbReference type="NCBI Taxonomy" id="2705254"/>
    <lineage>
        <taxon>Bacteria</taxon>
        <taxon>Bacillati</taxon>
        <taxon>Actinomycetota</taxon>
        <taxon>Actinomycetes</taxon>
        <taxon>Catenulisporales</taxon>
        <taxon>Catenulisporaceae</taxon>
        <taxon>Catenulispora</taxon>
    </lineage>
</organism>
<evidence type="ECO:0000313" key="1">
    <source>
        <dbReference type="EMBL" id="MBS2546208.1"/>
    </source>
</evidence>
<dbReference type="RefSeq" id="WP_212007858.1">
    <property type="nucleotide sequence ID" value="NZ_JAAFYZ010000010.1"/>
</dbReference>